<feature type="region of interest" description="Disordered" evidence="1">
    <location>
        <begin position="296"/>
        <end position="341"/>
    </location>
</feature>
<feature type="compositionally biased region" description="Basic and acidic residues" evidence="1">
    <location>
        <begin position="233"/>
        <end position="248"/>
    </location>
</feature>
<feature type="region of interest" description="Disordered" evidence="1">
    <location>
        <begin position="407"/>
        <end position="570"/>
    </location>
</feature>
<accession>A0A0B8RZI9</accession>
<feature type="region of interest" description="Disordered" evidence="1">
    <location>
        <begin position="65"/>
        <end position="94"/>
    </location>
</feature>
<feature type="compositionally biased region" description="Polar residues" evidence="1">
    <location>
        <begin position="116"/>
        <end position="144"/>
    </location>
</feature>
<feature type="region of interest" description="Disordered" evidence="1">
    <location>
        <begin position="1"/>
        <end position="36"/>
    </location>
</feature>
<dbReference type="GO" id="GO:0042552">
    <property type="term" value="P:myelination"/>
    <property type="evidence" value="ECO:0007669"/>
    <property type="project" value="TreeGrafter"/>
</dbReference>
<evidence type="ECO:0000256" key="1">
    <source>
        <dbReference type="SAM" id="MobiDB-lite"/>
    </source>
</evidence>
<sequence length="579" mass="62808">MGNTQFTPKDPEDRDPDSKEAYSQVSSEPPECLKNGPVILQPVQTELSANSDTVDARVSVGLDNAAVSSQKTMEISSNSEASGNNLGKEAKPIPPAAKSRFALAFSRSVPGRTEAKATNSSLGSAQLDVSSEAAQANKASSENGELSVAAATEKASDKNLSEASHSEIELSAPAKEEDVPLQKSKELTFLDRLFKSEKGRPKSRQQEQNQQEVTDSCPGEGIPSEEPAGLKSTSDHESQGKDLVDERNQTTLQQDIAVSNCLASEDLAQEERKTEDTNTATKTDNNIMSFFKTLVSPSKADSKCDTEDKAKKEVPQTANTKPTEQPVPVVPVTKPETNVPPAQEIPAVKPIVKPPEAPVQQPAPAVVVVTNEAPKELTKERSSSTPTPLSKFFWKKTPTDDIEVINTERIEASPEVPMKDERRSQEVAETKSKGEERPTKTNLRKFFKLSVRSDTVVTPPEINGSAPDHQTLDFTDRPLTQAETQDSASKGSRQNSTDNLNKSQEIPQKTKDPQESGQEEAAEIDSLQNGEDAAQQSPLKRMEKRQTLGRFFKGLSPKRMSDAGVQTDPVSIVSIVKPK</sequence>
<feature type="compositionally biased region" description="Polar residues" evidence="1">
    <location>
        <begin position="481"/>
        <end position="507"/>
    </location>
</feature>
<feature type="compositionally biased region" description="Low complexity" evidence="1">
    <location>
        <begin position="320"/>
        <end position="341"/>
    </location>
</feature>
<dbReference type="AlphaFoldDB" id="A0A0B8RZI9"/>
<evidence type="ECO:0000313" key="2">
    <source>
        <dbReference type="EMBL" id="JAG68593.1"/>
    </source>
</evidence>
<dbReference type="InterPro" id="IPR026115">
    <property type="entry name" value="NABC1"/>
</dbReference>
<dbReference type="EMBL" id="GBSH01000431">
    <property type="protein sequence ID" value="JAG68593.1"/>
    <property type="molecule type" value="Transcribed_RNA"/>
</dbReference>
<dbReference type="PANTHER" id="PTHR15016:SF6">
    <property type="entry name" value="BREAST CARCINOMA-AMPLIFIED SEQUENCE 1"/>
    <property type="match status" value="1"/>
</dbReference>
<organism evidence="2">
    <name type="scientific">Philothamnus irregularis</name>
    <name type="common">brown tree snake</name>
    <dbReference type="NCBI Taxonomy" id="1899461"/>
    <lineage>
        <taxon>Eukaryota</taxon>
        <taxon>Metazoa</taxon>
        <taxon>Chordata</taxon>
        <taxon>Craniata</taxon>
        <taxon>Vertebrata</taxon>
        <taxon>Euteleostomi</taxon>
        <taxon>Lepidosauria</taxon>
        <taxon>Squamata</taxon>
        <taxon>Bifurcata</taxon>
        <taxon>Unidentata</taxon>
        <taxon>Episquamata</taxon>
        <taxon>Toxicofera</taxon>
        <taxon>Serpentes</taxon>
        <taxon>Colubroidea</taxon>
        <taxon>Colubridae</taxon>
        <taxon>Colubrinae</taxon>
        <taxon>Philothamnus</taxon>
    </lineage>
</organism>
<proteinExistence type="predicted"/>
<feature type="region of interest" description="Disordered" evidence="1">
    <location>
        <begin position="109"/>
        <end position="284"/>
    </location>
</feature>
<dbReference type="PANTHER" id="PTHR15016">
    <property type="entry name" value="BREAST CARCINOMA-AMPLIFIED SEQUENCE 1"/>
    <property type="match status" value="1"/>
</dbReference>
<feature type="compositionally biased region" description="Basic and acidic residues" evidence="1">
    <location>
        <begin position="300"/>
        <end position="314"/>
    </location>
</feature>
<reference evidence="2" key="1">
    <citation type="journal article" date="2014" name="BMC Genomics">
        <title>RNA-seq and high-definition mass spectrometry reveal the complex and divergent venoms of two rear-fanged colubrid snakes.</title>
        <authorList>
            <person name="McGivern J.J."/>
            <person name="Wray K.P."/>
            <person name="Margres M.J."/>
            <person name="Couch M.E."/>
            <person name="Mackessy S.P."/>
            <person name="Rokyta D.R."/>
        </authorList>
    </citation>
    <scope>NUCLEOTIDE SEQUENCE</scope>
    <source>
        <tissue evidence="2">Venom gland</tissue>
    </source>
</reference>
<name>A0A0B8RZI9_9SAUR</name>
<feature type="compositionally biased region" description="Basic and acidic residues" evidence="1">
    <location>
        <begin position="9"/>
        <end position="20"/>
    </location>
</feature>
<feature type="compositionally biased region" description="Basic and acidic residues" evidence="1">
    <location>
        <begin position="407"/>
        <end position="439"/>
    </location>
</feature>
<protein>
    <submittedName>
        <fullName evidence="2">Breast carcinoma-amplified sequence 1-like</fullName>
    </submittedName>
</protein>
<feature type="compositionally biased region" description="Polar residues" evidence="1">
    <location>
        <begin position="526"/>
        <end position="538"/>
    </location>
</feature>
<feature type="compositionally biased region" description="Polar residues" evidence="1">
    <location>
        <begin position="66"/>
        <end position="85"/>
    </location>
</feature>
<feature type="compositionally biased region" description="Basic and acidic residues" evidence="1">
    <location>
        <begin position="154"/>
        <end position="200"/>
    </location>
</feature>